<keyword evidence="4" id="KW-1185">Reference proteome</keyword>
<dbReference type="RefSeq" id="WP_378579658.1">
    <property type="nucleotide sequence ID" value="NZ_JBHSFQ010000040.1"/>
</dbReference>
<keyword evidence="1" id="KW-0808">Transferase</keyword>
<gene>
    <name evidence="3" type="ORF">ACFO4E_27215</name>
</gene>
<sequence length="99" mass="10715">MTRTLPLHVLAVCGAGMGSSLILRMTAEEALRELGVSARVESTDITAARGMSPDIVIGQGMHTAELGRLAPLVLTVHDFLDRDALVRALRERLTEHGWL</sequence>
<dbReference type="Gene3D" id="3.40.50.2300">
    <property type="match status" value="1"/>
</dbReference>
<dbReference type="InterPro" id="IPR003501">
    <property type="entry name" value="PTS_EIIB_2/3"/>
</dbReference>
<name>A0ABV9E5W9_9ACTN</name>
<organism evidence="3 4">
    <name type="scientific">Nocardiopsis mangrovi</name>
    <dbReference type="NCBI Taxonomy" id="1179818"/>
    <lineage>
        <taxon>Bacteria</taxon>
        <taxon>Bacillati</taxon>
        <taxon>Actinomycetota</taxon>
        <taxon>Actinomycetes</taxon>
        <taxon>Streptosporangiales</taxon>
        <taxon>Nocardiopsidaceae</taxon>
        <taxon>Nocardiopsis</taxon>
    </lineage>
</organism>
<reference evidence="4" key="1">
    <citation type="journal article" date="2019" name="Int. J. Syst. Evol. Microbiol.">
        <title>The Global Catalogue of Microorganisms (GCM) 10K type strain sequencing project: providing services to taxonomists for standard genome sequencing and annotation.</title>
        <authorList>
            <consortium name="The Broad Institute Genomics Platform"/>
            <consortium name="The Broad Institute Genome Sequencing Center for Infectious Disease"/>
            <person name="Wu L."/>
            <person name="Ma J."/>
        </authorList>
    </citation>
    <scope>NUCLEOTIDE SEQUENCE [LARGE SCALE GENOMIC DNA]</scope>
    <source>
        <strain evidence="4">XZYJ18</strain>
    </source>
</reference>
<dbReference type="SUPFAM" id="SSF52794">
    <property type="entry name" value="PTS system IIB component-like"/>
    <property type="match status" value="1"/>
</dbReference>
<dbReference type="Pfam" id="PF02302">
    <property type="entry name" value="PTS_IIB"/>
    <property type="match status" value="1"/>
</dbReference>
<dbReference type="EMBL" id="JBHSFQ010000040">
    <property type="protein sequence ID" value="MFC4565564.1"/>
    <property type="molecule type" value="Genomic_DNA"/>
</dbReference>
<dbReference type="InterPro" id="IPR036095">
    <property type="entry name" value="PTS_EIIB-like_sf"/>
</dbReference>
<dbReference type="CDD" id="cd05563">
    <property type="entry name" value="PTS_IIB_ascorbate"/>
    <property type="match status" value="1"/>
</dbReference>
<evidence type="ECO:0000313" key="3">
    <source>
        <dbReference type="EMBL" id="MFC4565564.1"/>
    </source>
</evidence>
<comment type="caution">
    <text evidence="3">The sequence shown here is derived from an EMBL/GenBank/DDBJ whole genome shotgun (WGS) entry which is preliminary data.</text>
</comment>
<keyword evidence="3" id="KW-0813">Transport</keyword>
<accession>A0ABV9E5W9</accession>
<evidence type="ECO:0000259" key="2">
    <source>
        <dbReference type="Pfam" id="PF02302"/>
    </source>
</evidence>
<protein>
    <submittedName>
        <fullName evidence="3">PTS sugar transporter subunit IIB</fullName>
    </submittedName>
</protein>
<dbReference type="Proteomes" id="UP001595923">
    <property type="component" value="Unassembled WGS sequence"/>
</dbReference>
<proteinExistence type="predicted"/>
<feature type="domain" description="Phosphotransferase system EIIB component type 2/3" evidence="2">
    <location>
        <begin position="9"/>
        <end position="80"/>
    </location>
</feature>
<evidence type="ECO:0000256" key="1">
    <source>
        <dbReference type="ARBA" id="ARBA00022679"/>
    </source>
</evidence>
<evidence type="ECO:0000313" key="4">
    <source>
        <dbReference type="Proteomes" id="UP001595923"/>
    </source>
</evidence>
<keyword evidence="3" id="KW-0762">Sugar transport</keyword>